<evidence type="ECO:0000313" key="2">
    <source>
        <dbReference type="Proteomes" id="UP000193064"/>
    </source>
</evidence>
<dbReference type="AlphaFoldDB" id="A0A1X1JES0"/>
<sequence>MKTRTPDGLRLSGVFGSLSTVEGEIELSMRENQIDSLFSNIQSNENRHSKIFEILKIKYYTSYILADCLQLDIGIKRDGLPFLNALKNLMMSR</sequence>
<organism evidence="1 2">
    <name type="scientific">Streptococcus oralis subsp. dentisani</name>
    <dbReference type="NCBI Taxonomy" id="1458253"/>
    <lineage>
        <taxon>Bacteria</taxon>
        <taxon>Bacillati</taxon>
        <taxon>Bacillota</taxon>
        <taxon>Bacilli</taxon>
        <taxon>Lactobacillales</taxon>
        <taxon>Streptococcaceae</taxon>
        <taxon>Streptococcus</taxon>
    </lineage>
</organism>
<name>A0A1X1JES0_STROR</name>
<dbReference type="EMBL" id="NCVA01000034">
    <property type="protein sequence ID" value="ORO85621.1"/>
    <property type="molecule type" value="Genomic_DNA"/>
</dbReference>
<evidence type="ECO:0000313" key="1">
    <source>
        <dbReference type="EMBL" id="ORO85621.1"/>
    </source>
</evidence>
<dbReference type="RefSeq" id="WP_084946852.1">
    <property type="nucleotide sequence ID" value="NZ_NCVA01000034.1"/>
</dbReference>
<comment type="caution">
    <text evidence="1">The sequence shown here is derived from an EMBL/GenBank/DDBJ whole genome shotgun (WGS) entry which is preliminary data.</text>
</comment>
<accession>A0A1X1JES0</accession>
<gene>
    <name evidence="1" type="ORF">B7705_00655</name>
</gene>
<protein>
    <submittedName>
        <fullName evidence="1">Uncharacterized protein</fullName>
    </submittedName>
</protein>
<proteinExistence type="predicted"/>
<dbReference type="Proteomes" id="UP000193064">
    <property type="component" value="Unassembled WGS sequence"/>
</dbReference>
<reference evidence="1 2" key="1">
    <citation type="journal article" date="2016" name="Eur. J. Clin. Microbiol. Infect. Dis.">
        <title>Whole genome sequencing as a tool for phylogenetic analysis of clinical strains of Mitis group streptococci.</title>
        <authorList>
            <person name="Rasmussen L.H."/>
            <person name="Dargis R."/>
            <person name="Hojholt K."/>
            <person name="Christensen J.J."/>
            <person name="Skovgaard O."/>
            <person name="Justesen U.S."/>
            <person name="Rosenvinge F.S."/>
            <person name="Moser C."/>
            <person name="Lukjancenko O."/>
            <person name="Rasmussen S."/>
            <person name="Nielsen X.C."/>
        </authorList>
    </citation>
    <scope>NUCLEOTIDE SEQUENCE [LARGE SCALE GENOMIC DNA]</scope>
    <source>
        <strain evidence="1 2">RH_13585_10</strain>
    </source>
</reference>